<proteinExistence type="predicted"/>
<name>X1R355_9ZZZZ</name>
<sequence length="90" mass="10196">MVKISQIETFKNIVKSCENVNLIIGPNNSGKTVFLKEIYNGINNVTVPTDSKWINNLKLTSNNLKKVAKRLIPKVFEVDNFEAVKNIFNT</sequence>
<gene>
    <name evidence="1" type="ORF">S12H4_24112</name>
</gene>
<dbReference type="EMBL" id="BARW01012991">
    <property type="protein sequence ID" value="GAI74953.1"/>
    <property type="molecule type" value="Genomic_DNA"/>
</dbReference>
<evidence type="ECO:0008006" key="2">
    <source>
        <dbReference type="Google" id="ProtNLM"/>
    </source>
</evidence>
<reference evidence="1" key="1">
    <citation type="journal article" date="2014" name="Front. Microbiol.">
        <title>High frequency of phylogenetically diverse reductive dehalogenase-homologous genes in deep subseafloor sedimentary metagenomes.</title>
        <authorList>
            <person name="Kawai M."/>
            <person name="Futagami T."/>
            <person name="Toyoda A."/>
            <person name="Takaki Y."/>
            <person name="Nishi S."/>
            <person name="Hori S."/>
            <person name="Arai W."/>
            <person name="Tsubouchi T."/>
            <person name="Morono Y."/>
            <person name="Uchiyama I."/>
            <person name="Ito T."/>
            <person name="Fujiyama A."/>
            <person name="Inagaki F."/>
            <person name="Takami H."/>
        </authorList>
    </citation>
    <scope>NUCLEOTIDE SEQUENCE</scope>
    <source>
        <strain evidence="1">Expedition CK06-06</strain>
    </source>
</reference>
<comment type="caution">
    <text evidence="1">The sequence shown here is derived from an EMBL/GenBank/DDBJ whole genome shotgun (WGS) entry which is preliminary data.</text>
</comment>
<feature type="non-terminal residue" evidence="1">
    <location>
        <position position="90"/>
    </location>
</feature>
<protein>
    <recommendedName>
        <fullName evidence="2">AAA domain-containing protein</fullName>
    </recommendedName>
</protein>
<dbReference type="SUPFAM" id="SSF52540">
    <property type="entry name" value="P-loop containing nucleoside triphosphate hydrolases"/>
    <property type="match status" value="1"/>
</dbReference>
<dbReference type="AlphaFoldDB" id="X1R355"/>
<organism evidence="1">
    <name type="scientific">marine sediment metagenome</name>
    <dbReference type="NCBI Taxonomy" id="412755"/>
    <lineage>
        <taxon>unclassified sequences</taxon>
        <taxon>metagenomes</taxon>
        <taxon>ecological metagenomes</taxon>
    </lineage>
</organism>
<dbReference type="InterPro" id="IPR027417">
    <property type="entry name" value="P-loop_NTPase"/>
</dbReference>
<evidence type="ECO:0000313" key="1">
    <source>
        <dbReference type="EMBL" id="GAI74953.1"/>
    </source>
</evidence>
<accession>X1R355</accession>